<reference evidence="3" key="1">
    <citation type="submission" date="2020-08" db="EMBL/GenBank/DDBJ databases">
        <title>Plant Genome Project.</title>
        <authorList>
            <person name="Zhang R.-G."/>
        </authorList>
    </citation>
    <scope>NUCLEOTIDE SEQUENCE</scope>
    <source>
        <strain evidence="3">WSP0</strain>
        <tissue evidence="3">Leaf</tissue>
    </source>
</reference>
<feature type="region of interest" description="Disordered" evidence="2">
    <location>
        <begin position="295"/>
        <end position="357"/>
    </location>
</feature>
<keyword evidence="1" id="KW-0175">Coiled coil</keyword>
<dbReference type="Proteomes" id="UP000823749">
    <property type="component" value="Chromosome 7"/>
</dbReference>
<evidence type="ECO:0000256" key="2">
    <source>
        <dbReference type="SAM" id="MobiDB-lite"/>
    </source>
</evidence>
<name>A0AAV6JIU8_9ERIC</name>
<dbReference type="AlphaFoldDB" id="A0AAV6JIU8"/>
<accession>A0AAV6JIU8</accession>
<protein>
    <submittedName>
        <fullName evidence="3">Uncharacterized protein</fullName>
    </submittedName>
</protein>
<feature type="coiled-coil region" evidence="1">
    <location>
        <begin position="73"/>
        <end position="220"/>
    </location>
</feature>
<evidence type="ECO:0000256" key="1">
    <source>
        <dbReference type="SAM" id="Coils"/>
    </source>
</evidence>
<feature type="compositionally biased region" description="Low complexity" evidence="2">
    <location>
        <begin position="337"/>
        <end position="352"/>
    </location>
</feature>
<evidence type="ECO:0000313" key="3">
    <source>
        <dbReference type="EMBL" id="KAG5539574.1"/>
    </source>
</evidence>
<dbReference type="PANTHER" id="PTHR34380:SF6">
    <property type="entry name" value="TERNARY COMPLEX FACTOR MIP1 LEUCINE-ZIPPER DOMAIN-CONTAINING PROTEIN"/>
    <property type="match status" value="1"/>
</dbReference>
<dbReference type="Gene3D" id="1.20.5.340">
    <property type="match status" value="1"/>
</dbReference>
<organism evidence="3 4">
    <name type="scientific">Rhododendron griersonianum</name>
    <dbReference type="NCBI Taxonomy" id="479676"/>
    <lineage>
        <taxon>Eukaryota</taxon>
        <taxon>Viridiplantae</taxon>
        <taxon>Streptophyta</taxon>
        <taxon>Embryophyta</taxon>
        <taxon>Tracheophyta</taxon>
        <taxon>Spermatophyta</taxon>
        <taxon>Magnoliopsida</taxon>
        <taxon>eudicotyledons</taxon>
        <taxon>Gunneridae</taxon>
        <taxon>Pentapetalae</taxon>
        <taxon>asterids</taxon>
        <taxon>Ericales</taxon>
        <taxon>Ericaceae</taxon>
        <taxon>Ericoideae</taxon>
        <taxon>Rhodoreae</taxon>
        <taxon>Rhododendron</taxon>
    </lineage>
</organism>
<comment type="caution">
    <text evidence="3">The sequence shown here is derived from an EMBL/GenBank/DDBJ whole genome shotgun (WGS) entry which is preliminary data.</text>
</comment>
<proteinExistence type="predicted"/>
<gene>
    <name evidence="3" type="ORF">RHGRI_019940</name>
</gene>
<dbReference type="EMBL" id="JACTNZ010000007">
    <property type="protein sequence ID" value="KAG5539574.1"/>
    <property type="molecule type" value="Genomic_DNA"/>
</dbReference>
<dbReference type="PANTHER" id="PTHR34380">
    <property type="entry name" value="BNAA03G12380D PROTEIN"/>
    <property type="match status" value="1"/>
</dbReference>
<keyword evidence="4" id="KW-1185">Reference proteome</keyword>
<sequence length="377" mass="42554">MRTSVSTQPPASNENGTVSQLIWRLKSSFRPGDFERVIQTLTTRDEAARRDASYWKTQYDSMEKKHGEAALAKLVALDELDKLRRERDLLKDQVALAENEQHASIERLEREQNGRIARLKEDQKAGREREKNWEEKCARLRRDFSEVKLGKAELQRRFSSLESEKEKAERELEECKSRFVEFQRRVSSLESEKEKVEGELEQCKSRFEELNGRTARLEEDTAVLMSAGPAVAEVALNGREGRSGNQNLTELLVKEELNCGEIANSLRGGGGSAVGSVKVGRNSHREDGSMVIIEIADSDDEMPTRKRVLSKDDDEDVRPTKKPLSKFLEELTDMPDGSDSSDSGDSSSSGSDIDSKREIARLCRKVSGINYGQLKLK</sequence>
<evidence type="ECO:0000313" key="4">
    <source>
        <dbReference type="Proteomes" id="UP000823749"/>
    </source>
</evidence>